<evidence type="ECO:0000256" key="1">
    <source>
        <dbReference type="ARBA" id="ARBA00006817"/>
    </source>
</evidence>
<comment type="caution">
    <text evidence="3">The sequence shown here is derived from an EMBL/GenBank/DDBJ whole genome shotgun (WGS) entry which is preliminary data.</text>
</comment>
<evidence type="ECO:0000313" key="4">
    <source>
        <dbReference type="Proteomes" id="UP000569914"/>
    </source>
</evidence>
<evidence type="ECO:0000313" key="3">
    <source>
        <dbReference type="EMBL" id="NYE72838.1"/>
    </source>
</evidence>
<gene>
    <name evidence="3" type="ORF">BKA15_004167</name>
</gene>
<feature type="domain" description="Activator of Hsp90 ATPase homologue 1/2-like C-terminal" evidence="2">
    <location>
        <begin position="27"/>
        <end position="129"/>
    </location>
</feature>
<organism evidence="3 4">
    <name type="scientific">Microlunatus parietis</name>
    <dbReference type="NCBI Taxonomy" id="682979"/>
    <lineage>
        <taxon>Bacteria</taxon>
        <taxon>Bacillati</taxon>
        <taxon>Actinomycetota</taxon>
        <taxon>Actinomycetes</taxon>
        <taxon>Propionibacteriales</taxon>
        <taxon>Propionibacteriaceae</taxon>
        <taxon>Microlunatus</taxon>
    </lineage>
</organism>
<dbReference type="Proteomes" id="UP000569914">
    <property type="component" value="Unassembled WGS sequence"/>
</dbReference>
<dbReference type="Gene3D" id="3.30.530.20">
    <property type="match status" value="1"/>
</dbReference>
<accession>A0A7Y9LDF2</accession>
<comment type="similarity">
    <text evidence="1">Belongs to the AHA1 family.</text>
</comment>
<dbReference type="SUPFAM" id="SSF55961">
    <property type="entry name" value="Bet v1-like"/>
    <property type="match status" value="1"/>
</dbReference>
<dbReference type="InterPro" id="IPR013538">
    <property type="entry name" value="ASHA1/2-like_C"/>
</dbReference>
<evidence type="ECO:0000259" key="2">
    <source>
        <dbReference type="Pfam" id="PF08327"/>
    </source>
</evidence>
<dbReference type="InterPro" id="IPR023393">
    <property type="entry name" value="START-like_dom_sf"/>
</dbReference>
<name>A0A7Y9LDF2_9ACTN</name>
<dbReference type="AlphaFoldDB" id="A0A7Y9LDF2"/>
<dbReference type="RefSeq" id="WP_179753909.1">
    <property type="nucleotide sequence ID" value="NZ_JACCBU010000001.1"/>
</dbReference>
<dbReference type="Pfam" id="PF08327">
    <property type="entry name" value="AHSA1"/>
    <property type="match status" value="1"/>
</dbReference>
<reference evidence="3 4" key="1">
    <citation type="submission" date="2020-07" db="EMBL/GenBank/DDBJ databases">
        <title>Sequencing the genomes of 1000 actinobacteria strains.</title>
        <authorList>
            <person name="Klenk H.-P."/>
        </authorList>
    </citation>
    <scope>NUCLEOTIDE SEQUENCE [LARGE SCALE GENOMIC DNA]</scope>
    <source>
        <strain evidence="3 4">DSM 22083</strain>
    </source>
</reference>
<dbReference type="EMBL" id="JACCBU010000001">
    <property type="protein sequence ID" value="NYE72838.1"/>
    <property type="molecule type" value="Genomic_DNA"/>
</dbReference>
<protein>
    <submittedName>
        <fullName evidence="3">Uncharacterized protein YndB with AHSA1/START domain</fullName>
    </submittedName>
</protein>
<keyword evidence="4" id="KW-1185">Reference proteome</keyword>
<proteinExistence type="inferred from homology"/>
<sequence>MNSTPRDGTLETIDGRPALRFERVLPYPVERVWRAVSVPAELGSWFPAAADWTPAVGETFEAGGAVGEVTEVDPPHRLAWTYAGQLHSFDLIEEGNGTKLVFIHVVGDGMPLAQTAAGWHTYLSRLEPHLSGEPVTEEVAHQDWAETHERYAAAFGVDPAPGRAFAEALKANAES</sequence>